<organism evidence="1 2">
    <name type="scientific">Leptospirillum ferriphilum</name>
    <dbReference type="NCBI Taxonomy" id="178606"/>
    <lineage>
        <taxon>Bacteria</taxon>
        <taxon>Pseudomonadati</taxon>
        <taxon>Nitrospirota</taxon>
        <taxon>Nitrospiria</taxon>
        <taxon>Nitrospirales</taxon>
        <taxon>Nitrospiraceae</taxon>
        <taxon>Leptospirillum</taxon>
    </lineage>
</organism>
<dbReference type="Proteomes" id="UP000188586">
    <property type="component" value="Unassembled WGS sequence"/>
</dbReference>
<protein>
    <submittedName>
        <fullName evidence="1">Uncharacterized protein</fullName>
    </submittedName>
</protein>
<accession>A0A1V3SSG9</accession>
<comment type="caution">
    <text evidence="1">The sequence shown here is derived from an EMBL/GenBank/DDBJ whole genome shotgun (WGS) entry which is preliminary data.</text>
</comment>
<reference evidence="1 2" key="1">
    <citation type="submission" date="2016-11" db="EMBL/GenBank/DDBJ databases">
        <title>Comparative genomics of co-occurring bacteria in distinct bioleaching systems unravels niche-specific adaptation.</title>
        <authorList>
            <person name="Zhang X."/>
            <person name="Liu X."/>
            <person name="Yin H."/>
        </authorList>
    </citation>
    <scope>NUCLEOTIDE SEQUENCE [LARGE SCALE GENOMIC DNA]</scope>
    <source>
        <strain evidence="1 2">DX</strain>
    </source>
</reference>
<evidence type="ECO:0000313" key="1">
    <source>
        <dbReference type="EMBL" id="OOH70218.1"/>
    </source>
</evidence>
<evidence type="ECO:0000313" key="2">
    <source>
        <dbReference type="Proteomes" id="UP000188586"/>
    </source>
</evidence>
<sequence length="64" mass="6717">MGQEPAGLFLVDGRKGKQELAVAENPDKDLGLLGAVPFVPPQDRIAGIIDFAMSSGLELPEPSL</sequence>
<dbReference type="AlphaFoldDB" id="A0A1V3SSG9"/>
<name>A0A1V3SSG9_9BACT</name>
<gene>
    <name evidence="1" type="ORF">BOX24_10910</name>
</gene>
<proteinExistence type="predicted"/>
<dbReference type="EMBL" id="MPOJ01000027">
    <property type="protein sequence ID" value="OOH70218.1"/>
    <property type="molecule type" value="Genomic_DNA"/>
</dbReference>